<evidence type="ECO:0000256" key="5">
    <source>
        <dbReference type="ARBA" id="ARBA00022989"/>
    </source>
</evidence>
<dbReference type="GO" id="GO:0005886">
    <property type="term" value="C:plasma membrane"/>
    <property type="evidence" value="ECO:0007669"/>
    <property type="project" value="UniProtKB-SubCell"/>
</dbReference>
<feature type="signal peptide" evidence="9">
    <location>
        <begin position="1"/>
        <end position="25"/>
    </location>
</feature>
<dbReference type="Pfam" id="PF21088">
    <property type="entry name" value="MS_channel_1st"/>
    <property type="match status" value="1"/>
</dbReference>
<dbReference type="InterPro" id="IPR011066">
    <property type="entry name" value="MscS_channel_C_sf"/>
</dbReference>
<feature type="transmembrane region" description="Helical" evidence="8">
    <location>
        <begin position="203"/>
        <end position="226"/>
    </location>
</feature>
<dbReference type="Pfam" id="PF00924">
    <property type="entry name" value="MS_channel_2nd"/>
    <property type="match status" value="1"/>
</dbReference>
<keyword evidence="3" id="KW-1003">Cell membrane</keyword>
<keyword evidence="5 8" id="KW-1133">Transmembrane helix</keyword>
<dbReference type="Gene3D" id="3.30.70.100">
    <property type="match status" value="1"/>
</dbReference>
<gene>
    <name evidence="13" type="ORF">AS592_01420</name>
</gene>
<dbReference type="Gene3D" id="2.30.30.60">
    <property type="match status" value="1"/>
</dbReference>
<dbReference type="PANTHER" id="PTHR30221:SF1">
    <property type="entry name" value="SMALL-CONDUCTANCE MECHANOSENSITIVE CHANNEL"/>
    <property type="match status" value="1"/>
</dbReference>
<evidence type="ECO:0000259" key="11">
    <source>
        <dbReference type="Pfam" id="PF21082"/>
    </source>
</evidence>
<evidence type="ECO:0000313" key="14">
    <source>
        <dbReference type="Proteomes" id="UP000075359"/>
    </source>
</evidence>
<dbReference type="InterPro" id="IPR049278">
    <property type="entry name" value="MS_channel_C"/>
</dbReference>
<evidence type="ECO:0000259" key="10">
    <source>
        <dbReference type="Pfam" id="PF00924"/>
    </source>
</evidence>
<comment type="subcellular location">
    <subcellularLocation>
        <location evidence="1">Cell membrane</location>
        <topology evidence="1">Multi-pass membrane protein</topology>
    </subcellularLocation>
</comment>
<dbReference type="Gene3D" id="1.10.287.1260">
    <property type="match status" value="1"/>
</dbReference>
<evidence type="ECO:0000256" key="7">
    <source>
        <dbReference type="SAM" id="Coils"/>
    </source>
</evidence>
<dbReference type="RefSeq" id="WP_082792096.1">
    <property type="nucleotide sequence ID" value="NZ_LNKT01000045.1"/>
</dbReference>
<dbReference type="PANTHER" id="PTHR30221">
    <property type="entry name" value="SMALL-CONDUCTANCE MECHANOSENSITIVE CHANNEL"/>
    <property type="match status" value="1"/>
</dbReference>
<feature type="transmembrane region" description="Helical" evidence="8">
    <location>
        <begin position="247"/>
        <end position="268"/>
    </location>
</feature>
<dbReference type="InterPro" id="IPR049142">
    <property type="entry name" value="MS_channel_1st"/>
</dbReference>
<dbReference type="EMBL" id="LNKT01000045">
    <property type="protein sequence ID" value="KYJ86058.1"/>
    <property type="molecule type" value="Genomic_DNA"/>
</dbReference>
<dbReference type="SUPFAM" id="SSF50182">
    <property type="entry name" value="Sm-like ribonucleoproteins"/>
    <property type="match status" value="1"/>
</dbReference>
<evidence type="ECO:0000256" key="8">
    <source>
        <dbReference type="SAM" id="Phobius"/>
    </source>
</evidence>
<feature type="coiled-coil region" evidence="7">
    <location>
        <begin position="100"/>
        <end position="134"/>
    </location>
</feature>
<dbReference type="Pfam" id="PF21082">
    <property type="entry name" value="MS_channel_3rd"/>
    <property type="match status" value="1"/>
</dbReference>
<dbReference type="InterPro" id="IPR010920">
    <property type="entry name" value="LSM_dom_sf"/>
</dbReference>
<evidence type="ECO:0000256" key="2">
    <source>
        <dbReference type="ARBA" id="ARBA00008017"/>
    </source>
</evidence>
<comment type="caution">
    <text evidence="13">The sequence shown here is derived from an EMBL/GenBank/DDBJ whole genome shotgun (WGS) entry which is preliminary data.</text>
</comment>
<dbReference type="SUPFAM" id="SSF82689">
    <property type="entry name" value="Mechanosensitive channel protein MscS (YggB), C-terminal domain"/>
    <property type="match status" value="1"/>
</dbReference>
<keyword evidence="14" id="KW-1185">Reference proteome</keyword>
<protein>
    <recommendedName>
        <fullName evidence="15">Mechanosensitive ion channel protein MscS</fullName>
    </recommendedName>
</protein>
<feature type="domain" description="Mechanosensitive ion channel MscS C-terminal" evidence="11">
    <location>
        <begin position="365"/>
        <end position="447"/>
    </location>
</feature>
<dbReference type="GO" id="GO:0008381">
    <property type="term" value="F:mechanosensitive monoatomic ion channel activity"/>
    <property type="evidence" value="ECO:0007669"/>
    <property type="project" value="InterPro"/>
</dbReference>
<keyword evidence="4 8" id="KW-0812">Transmembrane</keyword>
<evidence type="ECO:0000256" key="1">
    <source>
        <dbReference type="ARBA" id="ARBA00004651"/>
    </source>
</evidence>
<feature type="transmembrane region" description="Helical" evidence="8">
    <location>
        <begin position="274"/>
        <end position="297"/>
    </location>
</feature>
<evidence type="ECO:0000259" key="12">
    <source>
        <dbReference type="Pfam" id="PF21088"/>
    </source>
</evidence>
<name>A0A151CEU7_9BACT</name>
<evidence type="ECO:0008006" key="15">
    <source>
        <dbReference type="Google" id="ProtNLM"/>
    </source>
</evidence>
<dbReference type="AlphaFoldDB" id="A0A151CEU7"/>
<keyword evidence="7" id="KW-0175">Coiled coil</keyword>
<feature type="domain" description="Mechanosensitive ion channel transmembrane helices 2/3" evidence="12">
    <location>
        <begin position="255"/>
        <end position="291"/>
    </location>
</feature>
<feature type="chain" id="PRO_5007578434" description="Mechanosensitive ion channel protein MscS" evidence="9">
    <location>
        <begin position="26"/>
        <end position="461"/>
    </location>
</feature>
<dbReference type="InterPro" id="IPR011014">
    <property type="entry name" value="MscS_channel_TM-2"/>
</dbReference>
<comment type="similarity">
    <text evidence="2">Belongs to the MscS (TC 1.A.23) family.</text>
</comment>
<keyword evidence="6 8" id="KW-0472">Membrane</keyword>
<dbReference type="STRING" id="1630136.AS592_01420"/>
<dbReference type="Proteomes" id="UP000075359">
    <property type="component" value="Unassembled WGS sequence"/>
</dbReference>
<evidence type="ECO:0000256" key="6">
    <source>
        <dbReference type="ARBA" id="ARBA00023136"/>
    </source>
</evidence>
<evidence type="ECO:0000256" key="3">
    <source>
        <dbReference type="ARBA" id="ARBA00022475"/>
    </source>
</evidence>
<dbReference type="SUPFAM" id="SSF82861">
    <property type="entry name" value="Mechanosensitive channel protein MscS (YggB), transmembrane region"/>
    <property type="match status" value="1"/>
</dbReference>
<dbReference type="OrthoDB" id="9784565at2"/>
<evidence type="ECO:0000256" key="9">
    <source>
        <dbReference type="SAM" id="SignalP"/>
    </source>
</evidence>
<feature type="domain" description="Mechanosensitive ion channel MscS" evidence="10">
    <location>
        <begin position="293"/>
        <end position="359"/>
    </location>
</feature>
<proteinExistence type="inferred from homology"/>
<dbReference type="InterPro" id="IPR045275">
    <property type="entry name" value="MscS_archaea/bacteria_type"/>
</dbReference>
<sequence length="461" mass="50570">MTNLKKMMTGLLLALALVSTTVAYAEEVPEPPKAITTTNPDVTPENLNLMVRHMTADELFVEADGWLVLLKEAAKKVYATKIAIKEKNAQIDALSAKDNNQTAAEEREGIKSKISQLTEEKSVLLDELTKLRAERKTMVSRLDTVLKNIDDKIGMDATGNELDKVLPYRRYIDTVSGISLEVTDAHSAWKTVSGWVMSDEGGIYWLINIAKFLAILFMAMIISKLLSKGARRALEHTPSNSQLLNDFIANIIHKVVMLIGLLVALAALDINVGPIMAMVGAAGFVVAFALQGTLSNFASGLMIMLYRPYDIGDVVDVAGIVGTVESMTLVSTSIVTPDNRMMVVPNNSIWGNIITNVTHSDTRRVDMTFGIGYNDNIDQAENVMKKILAEHPLVLKDPAPGIAITELADSSVNFNCRPWVKTADYWTVYADVTRAVKEAFDKEGISIPYPQMDVHLDPAKS</sequence>
<organism evidence="13 14">
    <name type="scientific">Sulfurovum riftiae</name>
    <dbReference type="NCBI Taxonomy" id="1630136"/>
    <lineage>
        <taxon>Bacteria</taxon>
        <taxon>Pseudomonadati</taxon>
        <taxon>Campylobacterota</taxon>
        <taxon>Epsilonproteobacteria</taxon>
        <taxon>Campylobacterales</taxon>
        <taxon>Sulfurovaceae</taxon>
        <taxon>Sulfurovum</taxon>
    </lineage>
</organism>
<evidence type="ECO:0000313" key="13">
    <source>
        <dbReference type="EMBL" id="KYJ86058.1"/>
    </source>
</evidence>
<dbReference type="InterPro" id="IPR023408">
    <property type="entry name" value="MscS_beta-dom_sf"/>
</dbReference>
<accession>A0A151CEU7</accession>
<evidence type="ECO:0000256" key="4">
    <source>
        <dbReference type="ARBA" id="ARBA00022692"/>
    </source>
</evidence>
<reference evidence="13 14" key="1">
    <citation type="submission" date="2015-11" db="EMBL/GenBank/DDBJ databases">
        <title>Draft genome of Sulfurovum riftiae 1812E, a member of the Epsilonproteobacteria isolated from the tube of the deep-sea hydrothermal vent tubewom Riftia pachyptila.</title>
        <authorList>
            <person name="Vetriani C."/>
            <person name="Giovannelli D."/>
        </authorList>
    </citation>
    <scope>NUCLEOTIDE SEQUENCE [LARGE SCALE GENOMIC DNA]</scope>
    <source>
        <strain evidence="13 14">1812E</strain>
    </source>
</reference>
<keyword evidence="9" id="KW-0732">Signal</keyword>
<dbReference type="InterPro" id="IPR006685">
    <property type="entry name" value="MscS_channel_2nd"/>
</dbReference>